<evidence type="ECO:0000313" key="25">
    <source>
        <dbReference type="EMBL" id="MBK1697812.1"/>
    </source>
</evidence>
<feature type="transmembrane region" description="Helical" evidence="24">
    <location>
        <begin position="225"/>
        <end position="243"/>
    </location>
</feature>
<evidence type="ECO:0000256" key="18">
    <source>
        <dbReference type="ARBA" id="ARBA00029893"/>
    </source>
</evidence>
<evidence type="ECO:0000256" key="2">
    <source>
        <dbReference type="ARBA" id="ARBA00004651"/>
    </source>
</evidence>
<name>A0A934V031_9PROT</name>
<evidence type="ECO:0000256" key="8">
    <source>
        <dbReference type="ARBA" id="ARBA00022475"/>
    </source>
</evidence>
<evidence type="ECO:0000256" key="12">
    <source>
        <dbReference type="ARBA" id="ARBA00022695"/>
    </source>
</evidence>
<feature type="transmembrane region" description="Helical" evidence="24">
    <location>
        <begin position="193"/>
        <end position="213"/>
    </location>
</feature>
<reference evidence="25" key="2">
    <citation type="journal article" date="2020" name="Microorganisms">
        <title>Osmotic Adaptation and Compatible Solute Biosynthesis of Phototrophic Bacteria as Revealed from Genome Analyses.</title>
        <authorList>
            <person name="Imhoff J.F."/>
            <person name="Rahn T."/>
            <person name="Kunzel S."/>
            <person name="Keller A."/>
            <person name="Neulinger S.C."/>
        </authorList>
    </citation>
    <scope>NUCLEOTIDE SEQUENCE</scope>
    <source>
        <strain evidence="25">DSM 9154</strain>
    </source>
</reference>
<dbReference type="PANTHER" id="PTHR46382">
    <property type="entry name" value="PHOSPHATIDATE CYTIDYLYLTRANSFERASE"/>
    <property type="match status" value="1"/>
</dbReference>
<evidence type="ECO:0000256" key="5">
    <source>
        <dbReference type="ARBA" id="ARBA00010185"/>
    </source>
</evidence>
<dbReference type="GO" id="GO:0016024">
    <property type="term" value="P:CDP-diacylglycerol biosynthetic process"/>
    <property type="evidence" value="ECO:0007669"/>
    <property type="project" value="TreeGrafter"/>
</dbReference>
<keyword evidence="8" id="KW-1003">Cell membrane</keyword>
<comment type="subcellular location">
    <subcellularLocation>
        <location evidence="2">Cell membrane</location>
        <topology evidence="2">Multi-pass membrane protein</topology>
    </subcellularLocation>
</comment>
<keyword evidence="26" id="KW-1185">Reference proteome</keyword>
<comment type="catalytic activity">
    <reaction evidence="1">
        <text>a 1,2-diacyl-sn-glycero-3-phosphate + CTP + H(+) = a CDP-1,2-diacyl-sn-glycerol + diphosphate</text>
        <dbReference type="Rhea" id="RHEA:16229"/>
        <dbReference type="ChEBI" id="CHEBI:15378"/>
        <dbReference type="ChEBI" id="CHEBI:33019"/>
        <dbReference type="ChEBI" id="CHEBI:37563"/>
        <dbReference type="ChEBI" id="CHEBI:58332"/>
        <dbReference type="ChEBI" id="CHEBI:58608"/>
        <dbReference type="EC" id="2.7.7.41"/>
    </reaction>
</comment>
<keyword evidence="12" id="KW-0548">Nucleotidyltransferase</keyword>
<feature type="transmembrane region" description="Helical" evidence="24">
    <location>
        <begin position="76"/>
        <end position="96"/>
    </location>
</feature>
<sequence length="294" mass="29582">MSAARFRSINAVSGATARRSVRADVSPLRTRVISALVMAPLVLGALYLGGVFTDLLMIAVGAGMAFEWARLTTQGAGSAVGVAALGVGVGILLYALDRPEMAALLLLLTALVAPALIGRGAGLRGRLWLAAGVVYLGAACLGFLFLRARPEVGLLLIGWLIAVVWATDIGAYAAGKSLGGPKLLVRVSPNKTWAGLVGGLASAVLVSVLVAAWQPELAHATRLPGVAGVAVAGALLALVAQAGDLLESALKRRVGAKDASGLIPGHGGLLDRADGLVAASLVLALSITALDATV</sequence>
<comment type="pathway">
    <text evidence="3">Phospholipid metabolism; CDP-diacylglycerol biosynthesis; CDP-diacylglycerol from sn-glycerol 3-phosphate: step 3/3.</text>
</comment>
<evidence type="ECO:0000256" key="14">
    <source>
        <dbReference type="ARBA" id="ARBA00023098"/>
    </source>
</evidence>
<keyword evidence="16" id="KW-0594">Phospholipid biosynthesis</keyword>
<keyword evidence="11 24" id="KW-0812">Transmembrane</keyword>
<evidence type="ECO:0000256" key="9">
    <source>
        <dbReference type="ARBA" id="ARBA00022516"/>
    </source>
</evidence>
<gene>
    <name evidence="25" type="ORF">CKO21_11230</name>
</gene>
<evidence type="ECO:0000256" key="6">
    <source>
        <dbReference type="ARBA" id="ARBA00012487"/>
    </source>
</evidence>
<protein>
    <recommendedName>
        <fullName evidence="7">Phosphatidate cytidylyltransferase</fullName>
        <ecNumber evidence="6">2.7.7.41</ecNumber>
    </recommendedName>
    <alternativeName>
        <fullName evidence="20">CDP-DAG synthase</fullName>
    </alternativeName>
    <alternativeName>
        <fullName evidence="22">CDP-DG synthase</fullName>
    </alternativeName>
    <alternativeName>
        <fullName evidence="18">CDP-diacylglycerol synthase</fullName>
    </alternativeName>
    <alternativeName>
        <fullName evidence="21">CDP-diglyceride pyrophosphorylase</fullName>
    </alternativeName>
    <alternativeName>
        <fullName evidence="23">CDP-diglyceride synthase</fullName>
    </alternativeName>
    <alternativeName>
        <fullName evidence="19">CTP:phosphatidate cytidylyltransferase</fullName>
    </alternativeName>
</protein>
<accession>A0A934V031</accession>
<feature type="transmembrane region" description="Helical" evidence="24">
    <location>
        <begin position="32"/>
        <end position="64"/>
    </location>
</feature>
<evidence type="ECO:0000256" key="20">
    <source>
        <dbReference type="ARBA" id="ARBA00032253"/>
    </source>
</evidence>
<evidence type="ECO:0000256" key="21">
    <source>
        <dbReference type="ARBA" id="ARBA00032396"/>
    </source>
</evidence>
<organism evidence="25 26">
    <name type="scientific">Rhodovibrio salinarum</name>
    <dbReference type="NCBI Taxonomy" id="1087"/>
    <lineage>
        <taxon>Bacteria</taxon>
        <taxon>Pseudomonadati</taxon>
        <taxon>Pseudomonadota</taxon>
        <taxon>Alphaproteobacteria</taxon>
        <taxon>Rhodospirillales</taxon>
        <taxon>Rhodovibrionaceae</taxon>
        <taxon>Rhodovibrio</taxon>
    </lineage>
</organism>
<evidence type="ECO:0000256" key="10">
    <source>
        <dbReference type="ARBA" id="ARBA00022679"/>
    </source>
</evidence>
<feature type="transmembrane region" description="Helical" evidence="24">
    <location>
        <begin position="103"/>
        <end position="121"/>
    </location>
</feature>
<proteinExistence type="inferred from homology"/>
<dbReference type="GO" id="GO:0004605">
    <property type="term" value="F:phosphatidate cytidylyltransferase activity"/>
    <property type="evidence" value="ECO:0007669"/>
    <property type="project" value="UniProtKB-EC"/>
</dbReference>
<evidence type="ECO:0000256" key="3">
    <source>
        <dbReference type="ARBA" id="ARBA00005119"/>
    </source>
</evidence>
<evidence type="ECO:0000256" key="7">
    <source>
        <dbReference type="ARBA" id="ARBA00019373"/>
    </source>
</evidence>
<keyword evidence="15 24" id="KW-0472">Membrane</keyword>
<keyword evidence="13 24" id="KW-1133">Transmembrane helix</keyword>
<evidence type="ECO:0000256" key="24">
    <source>
        <dbReference type="SAM" id="Phobius"/>
    </source>
</evidence>
<dbReference type="EMBL" id="NRRE01000026">
    <property type="protein sequence ID" value="MBK1697812.1"/>
    <property type="molecule type" value="Genomic_DNA"/>
</dbReference>
<evidence type="ECO:0000256" key="13">
    <source>
        <dbReference type="ARBA" id="ARBA00022989"/>
    </source>
</evidence>
<dbReference type="AlphaFoldDB" id="A0A934V031"/>
<evidence type="ECO:0000313" key="26">
    <source>
        <dbReference type="Proteomes" id="UP000778970"/>
    </source>
</evidence>
<feature type="transmembrane region" description="Helical" evidence="24">
    <location>
        <begin position="153"/>
        <end position="173"/>
    </location>
</feature>
<keyword evidence="10" id="KW-0808">Transferase</keyword>
<comment type="similarity">
    <text evidence="5">Belongs to the CDS family.</text>
</comment>
<evidence type="ECO:0000256" key="16">
    <source>
        <dbReference type="ARBA" id="ARBA00023209"/>
    </source>
</evidence>
<keyword evidence="17" id="KW-1208">Phospholipid metabolism</keyword>
<evidence type="ECO:0000256" key="22">
    <source>
        <dbReference type="ARBA" id="ARBA00032743"/>
    </source>
</evidence>
<evidence type="ECO:0000256" key="17">
    <source>
        <dbReference type="ARBA" id="ARBA00023264"/>
    </source>
</evidence>
<keyword evidence="14" id="KW-0443">Lipid metabolism</keyword>
<dbReference type="PANTHER" id="PTHR46382:SF1">
    <property type="entry name" value="PHOSPHATIDATE CYTIDYLYLTRANSFERASE"/>
    <property type="match status" value="1"/>
</dbReference>
<evidence type="ECO:0000256" key="23">
    <source>
        <dbReference type="ARBA" id="ARBA00033406"/>
    </source>
</evidence>
<evidence type="ECO:0000256" key="4">
    <source>
        <dbReference type="ARBA" id="ARBA00005189"/>
    </source>
</evidence>
<evidence type="ECO:0000256" key="11">
    <source>
        <dbReference type="ARBA" id="ARBA00022692"/>
    </source>
</evidence>
<dbReference type="Pfam" id="PF01148">
    <property type="entry name" value="CTP_transf_1"/>
    <property type="match status" value="1"/>
</dbReference>
<comment type="pathway">
    <text evidence="4">Lipid metabolism.</text>
</comment>
<evidence type="ECO:0000256" key="15">
    <source>
        <dbReference type="ARBA" id="ARBA00023136"/>
    </source>
</evidence>
<evidence type="ECO:0000256" key="19">
    <source>
        <dbReference type="ARBA" id="ARBA00031825"/>
    </source>
</evidence>
<evidence type="ECO:0000256" key="1">
    <source>
        <dbReference type="ARBA" id="ARBA00001698"/>
    </source>
</evidence>
<feature type="transmembrane region" description="Helical" evidence="24">
    <location>
        <begin position="127"/>
        <end position="146"/>
    </location>
</feature>
<comment type="caution">
    <text evidence="25">The sequence shown here is derived from an EMBL/GenBank/DDBJ whole genome shotgun (WGS) entry which is preliminary data.</text>
</comment>
<keyword evidence="9" id="KW-0444">Lipid biosynthesis</keyword>
<dbReference type="Proteomes" id="UP000778970">
    <property type="component" value="Unassembled WGS sequence"/>
</dbReference>
<dbReference type="EC" id="2.7.7.41" evidence="6"/>
<reference evidence="25" key="1">
    <citation type="submission" date="2017-08" db="EMBL/GenBank/DDBJ databases">
        <authorList>
            <person name="Imhoff J.F."/>
            <person name="Rahn T."/>
            <person name="Kuenzel S."/>
            <person name="Neulinger S.C."/>
        </authorList>
    </citation>
    <scope>NUCLEOTIDE SEQUENCE</scope>
    <source>
        <strain evidence="25">DSM 9154</strain>
    </source>
</reference>
<dbReference type="GO" id="GO:0005886">
    <property type="term" value="C:plasma membrane"/>
    <property type="evidence" value="ECO:0007669"/>
    <property type="project" value="UniProtKB-SubCell"/>
</dbReference>